<keyword evidence="4" id="KW-0539">Nucleus</keyword>
<comment type="domain">
    <text evidence="4">The PPC domain mediates interactions between AHL proteins.</text>
</comment>
<evidence type="ECO:0000256" key="3">
    <source>
        <dbReference type="ARBA" id="ARBA00023163"/>
    </source>
</evidence>
<keyword evidence="2 4" id="KW-0238">DNA-binding</keyword>
<comment type="caution">
    <text evidence="6">The sequence shown here is derived from an EMBL/GenBank/DDBJ whole genome shotgun (WGS) entry which is preliminary data.</text>
</comment>
<dbReference type="Proteomes" id="UP000823775">
    <property type="component" value="Unassembled WGS sequence"/>
</dbReference>
<dbReference type="InterPro" id="IPR005175">
    <property type="entry name" value="PPC_dom"/>
</dbReference>
<keyword evidence="1 4" id="KW-0805">Transcription regulation</keyword>
<evidence type="ECO:0000256" key="4">
    <source>
        <dbReference type="RuleBase" id="RU367031"/>
    </source>
</evidence>
<evidence type="ECO:0000256" key="2">
    <source>
        <dbReference type="ARBA" id="ARBA00023125"/>
    </source>
</evidence>
<evidence type="ECO:0000313" key="7">
    <source>
        <dbReference type="Proteomes" id="UP000823775"/>
    </source>
</evidence>
<comment type="subcellular location">
    <subcellularLocation>
        <location evidence="4">Nucleus</location>
    </subcellularLocation>
</comment>
<keyword evidence="3 4" id="KW-0804">Transcription</keyword>
<comment type="function">
    <text evidence="4">Transcription factor that specifically binds AT-rich DNA sequences related to the nuclear matrix attachment regions (MARs).</text>
</comment>
<feature type="non-terminal residue" evidence="6">
    <location>
        <position position="111"/>
    </location>
</feature>
<gene>
    <name evidence="6" type="ORF">HAX54_025327</name>
</gene>
<reference evidence="6 7" key="1">
    <citation type="journal article" date="2021" name="BMC Genomics">
        <title>Datura genome reveals duplications of psychoactive alkaloid biosynthetic genes and high mutation rate following tissue culture.</title>
        <authorList>
            <person name="Rajewski A."/>
            <person name="Carter-House D."/>
            <person name="Stajich J."/>
            <person name="Litt A."/>
        </authorList>
    </citation>
    <scope>NUCLEOTIDE SEQUENCE [LARGE SCALE GENOMIC DNA]</scope>
    <source>
        <strain evidence="6">AR-01</strain>
    </source>
</reference>
<dbReference type="EMBL" id="JACEIK010003077">
    <property type="protein sequence ID" value="MCD9640182.1"/>
    <property type="molecule type" value="Genomic_DNA"/>
</dbReference>
<dbReference type="PROSITE" id="PS51742">
    <property type="entry name" value="PPC"/>
    <property type="match status" value="1"/>
</dbReference>
<sequence length="111" mass="12415">MFSSCSCHFASLRRHSKVLKFFGRMVRQLLLKTSPSPKVWCTMSSSHIRLSEFLCSMLFLQSTGMLLDVGQKIKMFMQQSKHELCILSACGSISNASLRQPATSGGSITYE</sequence>
<proteinExistence type="predicted"/>
<dbReference type="InterPro" id="IPR039605">
    <property type="entry name" value="AHL"/>
</dbReference>
<evidence type="ECO:0000256" key="1">
    <source>
        <dbReference type="ARBA" id="ARBA00023015"/>
    </source>
</evidence>
<evidence type="ECO:0000259" key="5">
    <source>
        <dbReference type="PROSITE" id="PS51742"/>
    </source>
</evidence>
<organism evidence="6 7">
    <name type="scientific">Datura stramonium</name>
    <name type="common">Jimsonweed</name>
    <name type="synonym">Common thornapple</name>
    <dbReference type="NCBI Taxonomy" id="4076"/>
    <lineage>
        <taxon>Eukaryota</taxon>
        <taxon>Viridiplantae</taxon>
        <taxon>Streptophyta</taxon>
        <taxon>Embryophyta</taxon>
        <taxon>Tracheophyta</taxon>
        <taxon>Spermatophyta</taxon>
        <taxon>Magnoliopsida</taxon>
        <taxon>eudicotyledons</taxon>
        <taxon>Gunneridae</taxon>
        <taxon>Pentapetalae</taxon>
        <taxon>asterids</taxon>
        <taxon>lamiids</taxon>
        <taxon>Solanales</taxon>
        <taxon>Solanaceae</taxon>
        <taxon>Solanoideae</taxon>
        <taxon>Datureae</taxon>
        <taxon>Datura</taxon>
    </lineage>
</organism>
<evidence type="ECO:0000313" key="6">
    <source>
        <dbReference type="EMBL" id="MCD9640182.1"/>
    </source>
</evidence>
<feature type="domain" description="PPC" evidence="5">
    <location>
        <begin position="51"/>
        <end position="111"/>
    </location>
</feature>
<dbReference type="PANTHER" id="PTHR31500:SF68">
    <property type="entry name" value="AT-HOOK MOTIF NUCLEAR-LOCALIZED PROTEIN 14"/>
    <property type="match status" value="1"/>
</dbReference>
<accession>A0ABS8V1D4</accession>
<keyword evidence="7" id="KW-1185">Reference proteome</keyword>
<dbReference type="PANTHER" id="PTHR31500">
    <property type="entry name" value="AT-HOOK MOTIF NUCLEAR-LOCALIZED PROTEIN 9"/>
    <property type="match status" value="1"/>
</dbReference>
<protein>
    <recommendedName>
        <fullName evidence="4">AT-hook motif nuclear-localized protein</fullName>
    </recommendedName>
</protein>
<name>A0ABS8V1D4_DATST</name>